<dbReference type="Gene3D" id="1.20.930.20">
    <property type="entry name" value="Adaptor protein Cbl, N-terminal domain"/>
    <property type="match status" value="1"/>
</dbReference>
<dbReference type="CDD" id="cd21037">
    <property type="entry name" value="MLKL_NTD"/>
    <property type="match status" value="1"/>
</dbReference>
<dbReference type="InterPro" id="IPR059179">
    <property type="entry name" value="MLKL-like_MCAfunc"/>
</dbReference>
<name>A0A0E0MHY6_ORYPU</name>
<dbReference type="HOGENOM" id="CLU_1605350_0_0_1"/>
<dbReference type="Pfam" id="PF22215">
    <property type="entry name" value="MLKL_N"/>
    <property type="match status" value="1"/>
</dbReference>
<sequence>MPGVTETIGLVAAIISIAGRIEQLTANAQHSREKCSQLKEHVISIRDLLKQLEKEEWTADLATEGVLRNLKSALDEAERLVRSCELKKPLFQRMINSQEKARKFDALDERISRILDRFQLVHIILIVNMQKDRFFMKVLDKLLQHGACRSLPKVVYLFDLSFKLEI</sequence>
<accession>A0A0E0MHY6</accession>
<dbReference type="PANTHER" id="PTHR35832:SF10">
    <property type="entry name" value="OS06G0314501 PROTEIN"/>
    <property type="match status" value="1"/>
</dbReference>
<organism evidence="3">
    <name type="scientific">Oryza punctata</name>
    <name type="common">Red rice</name>
    <dbReference type="NCBI Taxonomy" id="4537"/>
    <lineage>
        <taxon>Eukaryota</taxon>
        <taxon>Viridiplantae</taxon>
        <taxon>Streptophyta</taxon>
        <taxon>Embryophyta</taxon>
        <taxon>Tracheophyta</taxon>
        <taxon>Spermatophyta</taxon>
        <taxon>Magnoliopsida</taxon>
        <taxon>Liliopsida</taxon>
        <taxon>Poales</taxon>
        <taxon>Poaceae</taxon>
        <taxon>BOP clade</taxon>
        <taxon>Oryzoideae</taxon>
        <taxon>Oryzeae</taxon>
        <taxon>Oryzinae</taxon>
        <taxon>Oryza</taxon>
    </lineage>
</organism>
<dbReference type="InterPro" id="IPR054000">
    <property type="entry name" value="MLKL_N"/>
</dbReference>
<dbReference type="eggNOG" id="ENOG502R482">
    <property type="taxonomic scope" value="Eukaryota"/>
</dbReference>
<reference evidence="3" key="1">
    <citation type="submission" date="2015-04" db="UniProtKB">
        <authorList>
            <consortium name="EnsemblPlants"/>
        </authorList>
    </citation>
    <scope>IDENTIFICATION</scope>
</reference>
<protein>
    <recommendedName>
        <fullName evidence="2">Mixed lineage kinase domain-containing protein</fullName>
    </recommendedName>
</protein>
<keyword evidence="1" id="KW-0175">Coiled coil</keyword>
<proteinExistence type="predicted"/>
<reference evidence="3" key="2">
    <citation type="submission" date="2018-05" db="EMBL/GenBank/DDBJ databases">
        <title>OpunRS2 (Oryza punctata Reference Sequence Version 2).</title>
        <authorList>
            <person name="Zhang J."/>
            <person name="Kudrna D."/>
            <person name="Lee S."/>
            <person name="Talag J."/>
            <person name="Welchert J."/>
            <person name="Wing R.A."/>
        </authorList>
    </citation>
    <scope>NUCLEOTIDE SEQUENCE [LARGE SCALE GENOMIC DNA]</scope>
</reference>
<keyword evidence="4" id="KW-1185">Reference proteome</keyword>
<dbReference type="Gramene" id="OPUNC11G18590.1">
    <property type="protein sequence ID" value="OPUNC11G18590.1"/>
    <property type="gene ID" value="OPUNC11G18590"/>
</dbReference>
<dbReference type="AlphaFoldDB" id="A0A0E0MHY6"/>
<dbReference type="GO" id="GO:0007166">
    <property type="term" value="P:cell surface receptor signaling pathway"/>
    <property type="evidence" value="ECO:0007669"/>
    <property type="project" value="InterPro"/>
</dbReference>
<feature type="coiled-coil region" evidence="1">
    <location>
        <begin position="21"/>
        <end position="87"/>
    </location>
</feature>
<evidence type="ECO:0000256" key="1">
    <source>
        <dbReference type="SAM" id="Coils"/>
    </source>
</evidence>
<dbReference type="PANTHER" id="PTHR35832">
    <property type="entry name" value="OS12G0248400 PROTEIN-RELATED"/>
    <property type="match status" value="1"/>
</dbReference>
<dbReference type="EnsemblPlants" id="OPUNC11G18590.1">
    <property type="protein sequence ID" value="OPUNC11G18590.1"/>
    <property type="gene ID" value="OPUNC11G18590"/>
</dbReference>
<evidence type="ECO:0000259" key="2">
    <source>
        <dbReference type="Pfam" id="PF22215"/>
    </source>
</evidence>
<evidence type="ECO:0000313" key="3">
    <source>
        <dbReference type="EnsemblPlants" id="OPUNC11G18590.1"/>
    </source>
</evidence>
<feature type="domain" description="Mixed lineage kinase" evidence="2">
    <location>
        <begin position="12"/>
        <end position="121"/>
    </location>
</feature>
<evidence type="ECO:0000313" key="4">
    <source>
        <dbReference type="Proteomes" id="UP000026962"/>
    </source>
</evidence>
<dbReference type="InterPro" id="IPR036537">
    <property type="entry name" value="Adaptor_Cbl_N_dom_sf"/>
</dbReference>
<dbReference type="Proteomes" id="UP000026962">
    <property type="component" value="Chromosome 11"/>
</dbReference>